<dbReference type="SUPFAM" id="SSF53474">
    <property type="entry name" value="alpha/beta-Hydrolases"/>
    <property type="match status" value="1"/>
</dbReference>
<dbReference type="PANTHER" id="PTHR43798">
    <property type="entry name" value="MONOACYLGLYCEROL LIPASE"/>
    <property type="match status" value="1"/>
</dbReference>
<dbReference type="InterPro" id="IPR050266">
    <property type="entry name" value="AB_hydrolase_sf"/>
</dbReference>
<comment type="caution">
    <text evidence="2">The sequence shown here is derived from an EMBL/GenBank/DDBJ whole genome shotgun (WGS) entry which is preliminary data.</text>
</comment>
<dbReference type="EMBL" id="JABBJJ010000342">
    <property type="protein sequence ID" value="NMO21675.1"/>
    <property type="molecule type" value="Genomic_DNA"/>
</dbReference>
<name>A0A848LUM1_9BACT</name>
<keyword evidence="3" id="KW-1185">Reference proteome</keyword>
<sequence length="266" mass="29444">MGATLAFLVARMRSRRVRVHRVEVAGATAHCHVAGEGPDLVLLASPLVRARTYRPLLWRLARHFRVTVVELPGSGRASPVRRPWAVPEYAAWTAELVPRLAPTRPWLLGHSDSGAIALLVAAWCPERVRGLVLADTVGARRKRSVPRVVLARFLDGLLEPGLDVRAGWHLLSNVLKHTRSFFHRVRESSRVDVLTFASWVSVPTLVAWGRHDHAMPPDCARRLASRLPRAKLYLGPGSHDALITRPRSFARAVLDFTRAEAPGLSG</sequence>
<dbReference type="Proteomes" id="UP000518300">
    <property type="component" value="Unassembled WGS sequence"/>
</dbReference>
<evidence type="ECO:0000313" key="2">
    <source>
        <dbReference type="EMBL" id="NMO21675.1"/>
    </source>
</evidence>
<gene>
    <name evidence="2" type="ORF">HG543_43530</name>
</gene>
<evidence type="ECO:0000313" key="3">
    <source>
        <dbReference type="Proteomes" id="UP000518300"/>
    </source>
</evidence>
<dbReference type="InterPro" id="IPR000073">
    <property type="entry name" value="AB_hydrolase_1"/>
</dbReference>
<proteinExistence type="predicted"/>
<dbReference type="InterPro" id="IPR029058">
    <property type="entry name" value="AB_hydrolase_fold"/>
</dbReference>
<protein>
    <submittedName>
        <fullName evidence="2">Alpha/beta hydrolase</fullName>
    </submittedName>
</protein>
<dbReference type="RefSeq" id="WP_169350851.1">
    <property type="nucleotide sequence ID" value="NZ_JABBJJ010000342.1"/>
</dbReference>
<dbReference type="PANTHER" id="PTHR43798:SF33">
    <property type="entry name" value="HYDROLASE, PUTATIVE (AFU_ORTHOLOGUE AFUA_2G14860)-RELATED"/>
    <property type="match status" value="1"/>
</dbReference>
<organism evidence="2 3">
    <name type="scientific">Pyxidicoccus fallax</name>
    <dbReference type="NCBI Taxonomy" id="394095"/>
    <lineage>
        <taxon>Bacteria</taxon>
        <taxon>Pseudomonadati</taxon>
        <taxon>Myxococcota</taxon>
        <taxon>Myxococcia</taxon>
        <taxon>Myxococcales</taxon>
        <taxon>Cystobacterineae</taxon>
        <taxon>Myxococcaceae</taxon>
        <taxon>Pyxidicoccus</taxon>
    </lineage>
</organism>
<dbReference type="Pfam" id="PF12697">
    <property type="entry name" value="Abhydrolase_6"/>
    <property type="match status" value="1"/>
</dbReference>
<accession>A0A848LUM1</accession>
<dbReference type="GO" id="GO:0016020">
    <property type="term" value="C:membrane"/>
    <property type="evidence" value="ECO:0007669"/>
    <property type="project" value="TreeGrafter"/>
</dbReference>
<dbReference type="GO" id="GO:0016787">
    <property type="term" value="F:hydrolase activity"/>
    <property type="evidence" value="ECO:0007669"/>
    <property type="project" value="UniProtKB-KW"/>
</dbReference>
<dbReference type="PRINTS" id="PR00111">
    <property type="entry name" value="ABHYDROLASE"/>
</dbReference>
<dbReference type="Gene3D" id="3.40.50.1820">
    <property type="entry name" value="alpha/beta hydrolase"/>
    <property type="match status" value="1"/>
</dbReference>
<reference evidence="2 3" key="1">
    <citation type="submission" date="2020-04" db="EMBL/GenBank/DDBJ databases">
        <title>Draft genome of Pyxidicoccus fallax type strain.</title>
        <authorList>
            <person name="Whitworth D.E."/>
        </authorList>
    </citation>
    <scope>NUCLEOTIDE SEQUENCE [LARGE SCALE GENOMIC DNA]</scope>
    <source>
        <strain evidence="2 3">DSM 14698</strain>
    </source>
</reference>
<keyword evidence="2" id="KW-0378">Hydrolase</keyword>
<dbReference type="AlphaFoldDB" id="A0A848LUM1"/>
<evidence type="ECO:0000259" key="1">
    <source>
        <dbReference type="Pfam" id="PF12697"/>
    </source>
</evidence>
<feature type="domain" description="AB hydrolase-1" evidence="1">
    <location>
        <begin position="51"/>
        <end position="252"/>
    </location>
</feature>